<evidence type="ECO:0000313" key="3">
    <source>
        <dbReference type="Proteomes" id="UP000013827"/>
    </source>
</evidence>
<dbReference type="AlphaFoldDB" id="A0A0D3IP23"/>
<dbReference type="EnsemblProtists" id="EOD13008">
    <property type="protein sequence ID" value="EOD13008"/>
    <property type="gene ID" value="EMIHUDRAFT_447279"/>
</dbReference>
<keyword evidence="3" id="KW-1185">Reference proteome</keyword>
<dbReference type="PaxDb" id="2903-EOD13008"/>
<dbReference type="HOGENOM" id="CLU_121194_0_0_1"/>
<dbReference type="KEGG" id="ehx:EMIHUDRAFT_447279"/>
<feature type="region of interest" description="Disordered" evidence="1">
    <location>
        <begin position="21"/>
        <end position="55"/>
    </location>
</feature>
<dbReference type="RefSeq" id="XP_005765437.1">
    <property type="nucleotide sequence ID" value="XM_005765380.1"/>
</dbReference>
<accession>A0A0D3IP23</accession>
<feature type="region of interest" description="Disordered" evidence="1">
    <location>
        <begin position="132"/>
        <end position="194"/>
    </location>
</feature>
<reference evidence="3" key="1">
    <citation type="journal article" date="2013" name="Nature">
        <title>Pan genome of the phytoplankton Emiliania underpins its global distribution.</title>
        <authorList>
            <person name="Read B.A."/>
            <person name="Kegel J."/>
            <person name="Klute M.J."/>
            <person name="Kuo A."/>
            <person name="Lefebvre S.C."/>
            <person name="Maumus F."/>
            <person name="Mayer C."/>
            <person name="Miller J."/>
            <person name="Monier A."/>
            <person name="Salamov A."/>
            <person name="Young J."/>
            <person name="Aguilar M."/>
            <person name="Claverie J.M."/>
            <person name="Frickenhaus S."/>
            <person name="Gonzalez K."/>
            <person name="Herman E.K."/>
            <person name="Lin Y.C."/>
            <person name="Napier J."/>
            <person name="Ogata H."/>
            <person name="Sarno A.F."/>
            <person name="Shmutz J."/>
            <person name="Schroeder D."/>
            <person name="de Vargas C."/>
            <person name="Verret F."/>
            <person name="von Dassow P."/>
            <person name="Valentin K."/>
            <person name="Van de Peer Y."/>
            <person name="Wheeler G."/>
            <person name="Dacks J.B."/>
            <person name="Delwiche C.F."/>
            <person name="Dyhrman S.T."/>
            <person name="Glockner G."/>
            <person name="John U."/>
            <person name="Richards T."/>
            <person name="Worden A.Z."/>
            <person name="Zhang X."/>
            <person name="Grigoriev I.V."/>
            <person name="Allen A.E."/>
            <person name="Bidle K."/>
            <person name="Borodovsky M."/>
            <person name="Bowler C."/>
            <person name="Brownlee C."/>
            <person name="Cock J.M."/>
            <person name="Elias M."/>
            <person name="Gladyshev V.N."/>
            <person name="Groth M."/>
            <person name="Guda C."/>
            <person name="Hadaegh A."/>
            <person name="Iglesias-Rodriguez M.D."/>
            <person name="Jenkins J."/>
            <person name="Jones B.M."/>
            <person name="Lawson T."/>
            <person name="Leese F."/>
            <person name="Lindquist E."/>
            <person name="Lobanov A."/>
            <person name="Lomsadze A."/>
            <person name="Malik S.B."/>
            <person name="Marsh M.E."/>
            <person name="Mackinder L."/>
            <person name="Mock T."/>
            <person name="Mueller-Roeber B."/>
            <person name="Pagarete A."/>
            <person name="Parker M."/>
            <person name="Probert I."/>
            <person name="Quesneville H."/>
            <person name="Raines C."/>
            <person name="Rensing S.A."/>
            <person name="Riano-Pachon D.M."/>
            <person name="Richier S."/>
            <person name="Rokitta S."/>
            <person name="Shiraiwa Y."/>
            <person name="Soanes D.M."/>
            <person name="van der Giezen M."/>
            <person name="Wahlund T.M."/>
            <person name="Williams B."/>
            <person name="Wilson W."/>
            <person name="Wolfe G."/>
            <person name="Wurch L.L."/>
        </authorList>
    </citation>
    <scope>NUCLEOTIDE SEQUENCE</scope>
</reference>
<sequence length="194" mass="20648">MPARSLEAAAAERRRVRRLATLAAKQLPPPRSDAASAEEREPARRSPTPPSSCVPLLGCTTALRGSSISSRRTATRLAPVAAGREHAVAAVVPRAGARLSYSRAAPRRSADTHRACRARRARLEAGKCAYVPRGLGGAIHDGRSRCRPMNPRRPRTSDTGRGSPPRAGSEEGLSAAQQSGSPRRSSRRQPHSST</sequence>
<organism evidence="2 3">
    <name type="scientific">Emiliania huxleyi (strain CCMP1516)</name>
    <dbReference type="NCBI Taxonomy" id="280463"/>
    <lineage>
        <taxon>Eukaryota</taxon>
        <taxon>Haptista</taxon>
        <taxon>Haptophyta</taxon>
        <taxon>Prymnesiophyceae</taxon>
        <taxon>Isochrysidales</taxon>
        <taxon>Noelaerhabdaceae</taxon>
        <taxon>Emiliania</taxon>
    </lineage>
</organism>
<protein>
    <submittedName>
        <fullName evidence="2">Uncharacterized protein</fullName>
    </submittedName>
</protein>
<name>A0A0D3IP23_EMIH1</name>
<reference evidence="2" key="2">
    <citation type="submission" date="2024-10" db="UniProtKB">
        <authorList>
            <consortium name="EnsemblProtists"/>
        </authorList>
    </citation>
    <scope>IDENTIFICATION</scope>
</reference>
<proteinExistence type="predicted"/>
<evidence type="ECO:0000256" key="1">
    <source>
        <dbReference type="SAM" id="MobiDB-lite"/>
    </source>
</evidence>
<dbReference type="Proteomes" id="UP000013827">
    <property type="component" value="Unassembled WGS sequence"/>
</dbReference>
<feature type="compositionally biased region" description="Low complexity" evidence="1">
    <location>
        <begin position="174"/>
        <end position="183"/>
    </location>
</feature>
<feature type="compositionally biased region" description="Basic residues" evidence="1">
    <location>
        <begin position="184"/>
        <end position="194"/>
    </location>
</feature>
<dbReference type="GeneID" id="17259159"/>
<evidence type="ECO:0000313" key="2">
    <source>
        <dbReference type="EnsemblProtists" id="EOD13008"/>
    </source>
</evidence>